<accession>T1BKD7</accession>
<organism evidence="1">
    <name type="scientific">mine drainage metagenome</name>
    <dbReference type="NCBI Taxonomy" id="410659"/>
    <lineage>
        <taxon>unclassified sequences</taxon>
        <taxon>metagenomes</taxon>
        <taxon>ecological metagenomes</taxon>
    </lineage>
</organism>
<dbReference type="PANTHER" id="PTHR32063">
    <property type="match status" value="1"/>
</dbReference>
<sequence length="212" mass="23451">MIRKIIELSVKNRELVLLLALMVIAVSAWMAFHSKLEAVPDLSDTQVLVLTNYMGEPPDVVQDQVTYPLETALLDVPKVESIRGESMFDYSLIHVTFQPGTNLYWARSRVLEYLNSASTQLPRGVTPQLGPDATGVGWAYQYALLSGWYCAKYPQGIWRDPKTSKWYGSPGAASPHARAHLTPVRGFTRGGVCPLDGTPLMKRTSTLAGLRS</sequence>
<proteinExistence type="predicted"/>
<reference evidence="1" key="1">
    <citation type="submission" date="2013-08" db="EMBL/GenBank/DDBJ databases">
        <authorList>
            <person name="Mendez C."/>
            <person name="Richter M."/>
            <person name="Ferrer M."/>
            <person name="Sanchez J."/>
        </authorList>
    </citation>
    <scope>NUCLEOTIDE SEQUENCE</scope>
</reference>
<protein>
    <submittedName>
        <fullName evidence="1">Acriflavin resistance protein</fullName>
    </submittedName>
</protein>
<dbReference type="SUPFAM" id="SSF82693">
    <property type="entry name" value="Multidrug efflux transporter AcrB pore domain, PN1, PN2, PC1 and PC2 subdomains"/>
    <property type="match status" value="1"/>
</dbReference>
<dbReference type="PANTHER" id="PTHR32063:SF19">
    <property type="entry name" value="CATION EFFLUX SYSTEM PROTEIN CUSA"/>
    <property type="match status" value="1"/>
</dbReference>
<evidence type="ECO:0000313" key="1">
    <source>
        <dbReference type="EMBL" id="EQD70252.1"/>
    </source>
</evidence>
<dbReference type="Pfam" id="PF00873">
    <property type="entry name" value="ACR_tran"/>
    <property type="match status" value="1"/>
</dbReference>
<dbReference type="AlphaFoldDB" id="T1BKD7"/>
<dbReference type="InterPro" id="IPR001036">
    <property type="entry name" value="Acrflvin-R"/>
</dbReference>
<name>T1BKD7_9ZZZZ</name>
<dbReference type="GO" id="GO:0042910">
    <property type="term" value="F:xenobiotic transmembrane transporter activity"/>
    <property type="evidence" value="ECO:0007669"/>
    <property type="project" value="TreeGrafter"/>
</dbReference>
<dbReference type="Gene3D" id="3.30.70.1430">
    <property type="entry name" value="Multidrug efflux transporter AcrB pore domain"/>
    <property type="match status" value="1"/>
</dbReference>
<dbReference type="GO" id="GO:0005886">
    <property type="term" value="C:plasma membrane"/>
    <property type="evidence" value="ECO:0007669"/>
    <property type="project" value="TreeGrafter"/>
</dbReference>
<comment type="caution">
    <text evidence="1">The sequence shown here is derived from an EMBL/GenBank/DDBJ whole genome shotgun (WGS) entry which is preliminary data.</text>
</comment>
<dbReference type="EMBL" id="AUZY01003208">
    <property type="protein sequence ID" value="EQD70252.1"/>
    <property type="molecule type" value="Genomic_DNA"/>
</dbReference>
<feature type="non-terminal residue" evidence="1">
    <location>
        <position position="212"/>
    </location>
</feature>
<dbReference type="Gene3D" id="1.20.1640.10">
    <property type="entry name" value="Multidrug efflux transporter AcrB transmembrane domain"/>
    <property type="match status" value="1"/>
</dbReference>
<gene>
    <name evidence="1" type="ORF">B1B_05105</name>
</gene>
<reference evidence="1" key="2">
    <citation type="journal article" date="2014" name="ISME J.">
        <title>Microbial stratification in low pH oxic and suboxic macroscopic growths along an acid mine drainage.</title>
        <authorList>
            <person name="Mendez-Garcia C."/>
            <person name="Mesa V."/>
            <person name="Sprenger R.R."/>
            <person name="Richter M."/>
            <person name="Diez M.S."/>
            <person name="Solano J."/>
            <person name="Bargiela R."/>
            <person name="Golyshina O.V."/>
            <person name="Manteca A."/>
            <person name="Ramos J.L."/>
            <person name="Gallego J.R."/>
            <person name="Llorente I."/>
            <person name="Martins Dos Santos V.A."/>
            <person name="Jensen O.N."/>
            <person name="Pelaez A.I."/>
            <person name="Sanchez J."/>
            <person name="Ferrer M."/>
        </authorList>
    </citation>
    <scope>NUCLEOTIDE SEQUENCE</scope>
</reference>